<dbReference type="Pfam" id="PF01075">
    <property type="entry name" value="Glyco_transf_9"/>
    <property type="match status" value="1"/>
</dbReference>
<gene>
    <name evidence="3" type="ORF">Q4Q40_19635</name>
</gene>
<accession>A0ABT8WTA5</accession>
<reference evidence="3" key="1">
    <citation type="submission" date="2023-07" db="EMBL/GenBank/DDBJ databases">
        <title>Two novel species in the genus Flavivirga.</title>
        <authorList>
            <person name="Kwon K."/>
        </authorList>
    </citation>
    <scope>NUCLEOTIDE SEQUENCE</scope>
    <source>
        <strain evidence="3">KACC 14158</strain>
    </source>
</reference>
<protein>
    <submittedName>
        <fullName evidence="3">Glycosyltransferase family 9 protein</fullName>
    </submittedName>
</protein>
<evidence type="ECO:0000313" key="4">
    <source>
        <dbReference type="Proteomes" id="UP001176806"/>
    </source>
</evidence>
<dbReference type="InterPro" id="IPR002201">
    <property type="entry name" value="Glyco_trans_9"/>
</dbReference>
<sequence length="353" mass="40751">MKILVIQQQMIGDVLTSSILFEALRLKYPKAQLDYLINEHTFPVVKNNPFIDNFIFFTKEIDSSKKTLYKFAKTIKRKKHDIIIDVYSKFSSSFITLLSGAKTKISKRKWYTSFIYSHTFKEAKIPKTNAGLAIENRLQFLEPLGINASEIYKPKIFLTDSEITKGKKLLEDKGIDLSKPLFMIAVLGSHANKTYPLENMAKVIDNVVNETNGQVLFNYIPNQETDAKNIFDLCNSTSKEHIFFDVFGNSLREFLTLTYHCNALIGNEGGATNMAKALDKPTFTIFSTWINKDSWNMFDNETTNISVHLKDYKPNLYSEVTHLKELKQDAKKLYSEFTQDLFEDQLKKFLKQF</sequence>
<dbReference type="RefSeq" id="WP_303303710.1">
    <property type="nucleotide sequence ID" value="NZ_BAABDA010000001.1"/>
</dbReference>
<dbReference type="PANTHER" id="PTHR30160">
    <property type="entry name" value="TETRAACYLDISACCHARIDE 4'-KINASE-RELATED"/>
    <property type="match status" value="1"/>
</dbReference>
<name>A0ABT8WTA5_9FLAO</name>
<evidence type="ECO:0000313" key="3">
    <source>
        <dbReference type="EMBL" id="MDO5976417.1"/>
    </source>
</evidence>
<dbReference type="PANTHER" id="PTHR30160:SF7">
    <property type="entry name" value="ADP-HEPTOSE--LPS HEPTOSYLTRANSFERASE 2"/>
    <property type="match status" value="1"/>
</dbReference>
<evidence type="ECO:0000256" key="2">
    <source>
        <dbReference type="ARBA" id="ARBA00022679"/>
    </source>
</evidence>
<dbReference type="EMBL" id="JAUOEL010000008">
    <property type="protein sequence ID" value="MDO5976417.1"/>
    <property type="molecule type" value="Genomic_DNA"/>
</dbReference>
<dbReference type="Gene3D" id="3.40.50.2000">
    <property type="entry name" value="Glycogen Phosphorylase B"/>
    <property type="match status" value="2"/>
</dbReference>
<comment type="caution">
    <text evidence="3">The sequence shown here is derived from an EMBL/GenBank/DDBJ whole genome shotgun (WGS) entry which is preliminary data.</text>
</comment>
<proteinExistence type="predicted"/>
<keyword evidence="1" id="KW-0328">Glycosyltransferase</keyword>
<organism evidence="3 4">
    <name type="scientific">Flavivirga jejuensis</name>
    <dbReference type="NCBI Taxonomy" id="870487"/>
    <lineage>
        <taxon>Bacteria</taxon>
        <taxon>Pseudomonadati</taxon>
        <taxon>Bacteroidota</taxon>
        <taxon>Flavobacteriia</taxon>
        <taxon>Flavobacteriales</taxon>
        <taxon>Flavobacteriaceae</taxon>
        <taxon>Flavivirga</taxon>
    </lineage>
</organism>
<dbReference type="SUPFAM" id="SSF53756">
    <property type="entry name" value="UDP-Glycosyltransferase/glycogen phosphorylase"/>
    <property type="match status" value="1"/>
</dbReference>
<dbReference type="Proteomes" id="UP001176806">
    <property type="component" value="Unassembled WGS sequence"/>
</dbReference>
<evidence type="ECO:0000256" key="1">
    <source>
        <dbReference type="ARBA" id="ARBA00022676"/>
    </source>
</evidence>
<keyword evidence="4" id="KW-1185">Reference proteome</keyword>
<keyword evidence="2" id="KW-0808">Transferase</keyword>
<dbReference type="CDD" id="cd03789">
    <property type="entry name" value="GT9_LPS_heptosyltransferase"/>
    <property type="match status" value="1"/>
</dbReference>
<dbReference type="InterPro" id="IPR051199">
    <property type="entry name" value="LPS_LOS_Heptosyltrfase"/>
</dbReference>